<sequence length="523" mass="61069">EQQIMQELKCLTQINHDQNTTNNIIDVYAYFILSEEQLCSSVQRMQIILEYLQRDLQVEIKTKKLQNQRFQVQEIYIIAFSCINALSNLQKFNLAYGDLNTFNILVSEFFEVKLLHPSINKIIPSYLKMISQTDFQTKGVYLSPLLVNAVFNKNYHPVHNPFKSDVFTLGVILIECCFLNFCDELYCYENGEFNLGVLNDYLLKIKAIYGNEVFSLIQRMTVYEENQREDFIQLAQAFNVQNFMNQIHIQIQLMMDQNRGLNINGGYQLQIQQQQQGRLGVSLYKNGQEEDESEIDEEKNSFLNENYKEQYTFQNLDQNQISTENQLYNRDKKFQNSNKLLSQNDKINTNQIKHCNIKNNQNICNNINNTNSSNYNNYENTHEIYDDNSYYIGEKLDGLRHGIGKFYYADGGYYEGVWVKGRMEGMGTLYYPSGALAYMGQWKNDQFNGNGTVYNEQPAQIDGDFDISNFDNLGEFWDKYEGDFIDDNKEGQGVIYLSNGDRFQGNFQNDFVHGQGTFYKGNQ</sequence>
<dbReference type="eggNOG" id="KOG0229">
    <property type="taxonomic scope" value="Eukaryota"/>
</dbReference>
<reference evidence="3 4" key="1">
    <citation type="submission" date="2011-07" db="EMBL/GenBank/DDBJ databases">
        <authorList>
            <person name="Coyne R."/>
            <person name="Brami D."/>
            <person name="Johnson J."/>
            <person name="Hostetler J."/>
            <person name="Hannick L."/>
            <person name="Clark T."/>
            <person name="Cassidy-Hanley D."/>
            <person name="Inman J."/>
        </authorList>
    </citation>
    <scope>NUCLEOTIDE SEQUENCE [LARGE SCALE GENOMIC DNA]</scope>
    <source>
        <strain evidence="3 4">G5</strain>
    </source>
</reference>
<dbReference type="InterPro" id="IPR003409">
    <property type="entry name" value="MORN"/>
</dbReference>
<keyword evidence="3" id="KW-0489">Methyltransferase</keyword>
<dbReference type="GeneID" id="14909643"/>
<dbReference type="InterPro" id="IPR011009">
    <property type="entry name" value="Kinase-like_dom_sf"/>
</dbReference>
<dbReference type="Gene3D" id="1.10.510.10">
    <property type="entry name" value="Transferase(Phosphotransferase) domain 1"/>
    <property type="match status" value="1"/>
</dbReference>
<dbReference type="Pfam" id="PF02493">
    <property type="entry name" value="MORN"/>
    <property type="match status" value="5"/>
</dbReference>
<dbReference type="SMART" id="SM00220">
    <property type="entry name" value="S_TKc"/>
    <property type="match status" value="1"/>
</dbReference>
<name>G0QMS0_ICHMU</name>
<dbReference type="OMA" id="EFKIAHQ"/>
<evidence type="ECO:0000313" key="3">
    <source>
        <dbReference type="EMBL" id="EGR33473.1"/>
    </source>
</evidence>
<dbReference type="AlphaFoldDB" id="G0QMS0"/>
<dbReference type="SUPFAM" id="SSF82185">
    <property type="entry name" value="Histone H3 K4-specific methyltransferase SET7/9 N-terminal domain"/>
    <property type="match status" value="2"/>
</dbReference>
<dbReference type="GO" id="GO:0008168">
    <property type="term" value="F:methyltransferase activity"/>
    <property type="evidence" value="ECO:0007669"/>
    <property type="project" value="UniProtKB-KW"/>
</dbReference>
<dbReference type="Pfam" id="PF07714">
    <property type="entry name" value="PK_Tyr_Ser-Thr"/>
    <property type="match status" value="1"/>
</dbReference>
<keyword evidence="4" id="KW-1185">Reference proteome</keyword>
<dbReference type="SMART" id="SM00698">
    <property type="entry name" value="MORN"/>
    <property type="match status" value="5"/>
</dbReference>
<feature type="non-terminal residue" evidence="3">
    <location>
        <position position="523"/>
    </location>
</feature>
<dbReference type="Gene3D" id="2.20.110.10">
    <property type="entry name" value="Histone H3 K4-specific methyltransferase SET7/9 N-terminal domain"/>
    <property type="match status" value="2"/>
</dbReference>
<dbReference type="SUPFAM" id="SSF56112">
    <property type="entry name" value="Protein kinase-like (PK-like)"/>
    <property type="match status" value="1"/>
</dbReference>
<dbReference type="EMBL" id="GL983437">
    <property type="protein sequence ID" value="EGR33473.1"/>
    <property type="molecule type" value="Genomic_DNA"/>
</dbReference>
<dbReference type="GO" id="GO:0032259">
    <property type="term" value="P:methylation"/>
    <property type="evidence" value="ECO:0007669"/>
    <property type="project" value="UniProtKB-KW"/>
</dbReference>
<dbReference type="InterPro" id="IPR000719">
    <property type="entry name" value="Prot_kinase_dom"/>
</dbReference>
<evidence type="ECO:0000313" key="4">
    <source>
        <dbReference type="Proteomes" id="UP000008983"/>
    </source>
</evidence>
<dbReference type="Proteomes" id="UP000008983">
    <property type="component" value="Unassembled WGS sequence"/>
</dbReference>
<dbReference type="PANTHER" id="PTHR43215:SF14">
    <property type="entry name" value="RADIAL SPOKE HEAD 1 HOMOLOG"/>
    <property type="match status" value="1"/>
</dbReference>
<dbReference type="STRING" id="857967.G0QMS0"/>
<dbReference type="InterPro" id="IPR001245">
    <property type="entry name" value="Ser-Thr/Tyr_kinase_cat_dom"/>
</dbReference>
<keyword evidence="1" id="KW-0677">Repeat</keyword>
<dbReference type="PROSITE" id="PS50011">
    <property type="entry name" value="PROTEIN_KINASE_DOM"/>
    <property type="match status" value="1"/>
</dbReference>
<keyword evidence="3" id="KW-0418">Kinase</keyword>
<dbReference type="PANTHER" id="PTHR43215">
    <property type="entry name" value="RADIAL SPOKE HEAD 1 HOMOLOG"/>
    <property type="match status" value="1"/>
</dbReference>
<dbReference type="InParanoid" id="G0QMS0"/>
<keyword evidence="3" id="KW-0808">Transferase</keyword>
<gene>
    <name evidence="3" type="ORF">IMG5_051510</name>
</gene>
<evidence type="ECO:0000256" key="1">
    <source>
        <dbReference type="ARBA" id="ARBA00022737"/>
    </source>
</evidence>
<evidence type="ECO:0000259" key="2">
    <source>
        <dbReference type="PROSITE" id="PS50011"/>
    </source>
</evidence>
<dbReference type="GO" id="GO:0005524">
    <property type="term" value="F:ATP binding"/>
    <property type="evidence" value="ECO:0007669"/>
    <property type="project" value="InterPro"/>
</dbReference>
<feature type="domain" description="Protein kinase" evidence="2">
    <location>
        <begin position="1"/>
        <end position="244"/>
    </location>
</feature>
<protein>
    <submittedName>
        <fullName evidence="3">Protein kinase domain protein</fullName>
        <ecNumber evidence="3">2.1.1.43</ecNumber>
    </submittedName>
</protein>
<accession>G0QMS0</accession>
<dbReference type="RefSeq" id="XP_004037459.1">
    <property type="nucleotide sequence ID" value="XM_004037411.1"/>
</dbReference>
<organism evidence="3 4">
    <name type="scientific">Ichthyophthirius multifiliis</name>
    <name type="common">White spot disease agent</name>
    <name type="synonym">Ich</name>
    <dbReference type="NCBI Taxonomy" id="5932"/>
    <lineage>
        <taxon>Eukaryota</taxon>
        <taxon>Sar</taxon>
        <taxon>Alveolata</taxon>
        <taxon>Ciliophora</taxon>
        <taxon>Intramacronucleata</taxon>
        <taxon>Oligohymenophorea</taxon>
        <taxon>Hymenostomatida</taxon>
        <taxon>Ophryoglenina</taxon>
        <taxon>Ichthyophthirius</taxon>
    </lineage>
</organism>
<dbReference type="Gene3D" id="3.30.200.20">
    <property type="entry name" value="Phosphorylase Kinase, domain 1"/>
    <property type="match status" value="1"/>
</dbReference>
<feature type="non-terminal residue" evidence="3">
    <location>
        <position position="1"/>
    </location>
</feature>
<proteinExistence type="predicted"/>
<dbReference type="EC" id="2.1.1.43" evidence="3"/>
<dbReference type="GO" id="GO:0004672">
    <property type="term" value="F:protein kinase activity"/>
    <property type="evidence" value="ECO:0007669"/>
    <property type="project" value="InterPro"/>
</dbReference>
<dbReference type="OrthoDB" id="10583748at2759"/>